<evidence type="ECO:0000256" key="7">
    <source>
        <dbReference type="ARBA" id="ARBA00022840"/>
    </source>
</evidence>
<dbReference type="Proteomes" id="UP000596742">
    <property type="component" value="Unassembled WGS sequence"/>
</dbReference>
<dbReference type="InterPro" id="IPR000719">
    <property type="entry name" value="Prot_kinase_dom"/>
</dbReference>
<dbReference type="SMART" id="SM00220">
    <property type="entry name" value="S_TKc"/>
    <property type="match status" value="1"/>
</dbReference>
<evidence type="ECO:0000256" key="10">
    <source>
        <dbReference type="PROSITE-ProRule" id="PRU10141"/>
    </source>
</evidence>
<evidence type="ECO:0000256" key="9">
    <source>
        <dbReference type="ARBA" id="ARBA00048679"/>
    </source>
</evidence>
<feature type="domain" description="Protein kinase" evidence="13">
    <location>
        <begin position="14"/>
        <end position="292"/>
    </location>
</feature>
<evidence type="ECO:0000256" key="6">
    <source>
        <dbReference type="ARBA" id="ARBA00022777"/>
    </source>
</evidence>
<dbReference type="InterPro" id="IPR008271">
    <property type="entry name" value="Ser/Thr_kinase_AS"/>
</dbReference>
<keyword evidence="4 14" id="KW-0808">Transferase</keyword>
<dbReference type="AlphaFoldDB" id="A0A8B6DU82"/>
<dbReference type="InterPro" id="IPR017441">
    <property type="entry name" value="Protein_kinase_ATP_BS"/>
</dbReference>
<evidence type="ECO:0000256" key="2">
    <source>
        <dbReference type="ARBA" id="ARBA00012513"/>
    </source>
</evidence>
<dbReference type="Gene3D" id="1.10.510.10">
    <property type="entry name" value="Transferase(Phosphotransferase) domain 1"/>
    <property type="match status" value="1"/>
</dbReference>
<dbReference type="GO" id="GO:0005524">
    <property type="term" value="F:ATP binding"/>
    <property type="evidence" value="ECO:0007669"/>
    <property type="project" value="UniProtKB-UniRule"/>
</dbReference>
<dbReference type="SUPFAM" id="SSF56112">
    <property type="entry name" value="Protein kinase-like (PK-like)"/>
    <property type="match status" value="1"/>
</dbReference>
<protein>
    <recommendedName>
        <fullName evidence="2">non-specific serine/threonine protein kinase</fullName>
        <ecNumber evidence="2">2.7.11.1</ecNumber>
    </recommendedName>
</protein>
<keyword evidence="3 11" id="KW-0723">Serine/threonine-protein kinase</keyword>
<keyword evidence="15" id="KW-1185">Reference proteome</keyword>
<evidence type="ECO:0000313" key="14">
    <source>
        <dbReference type="EMBL" id="VDI23748.1"/>
    </source>
</evidence>
<dbReference type="InterPro" id="IPR011009">
    <property type="entry name" value="Kinase-like_dom_sf"/>
</dbReference>
<gene>
    <name evidence="14" type="ORF">MGAL_10B040410</name>
</gene>
<evidence type="ECO:0000256" key="5">
    <source>
        <dbReference type="ARBA" id="ARBA00022741"/>
    </source>
</evidence>
<reference evidence="14" key="1">
    <citation type="submission" date="2018-11" db="EMBL/GenBank/DDBJ databases">
        <authorList>
            <person name="Alioto T."/>
            <person name="Alioto T."/>
        </authorList>
    </citation>
    <scope>NUCLEOTIDE SEQUENCE</scope>
</reference>
<keyword evidence="6 14" id="KW-0418">Kinase</keyword>
<dbReference type="EC" id="2.7.11.1" evidence="2"/>
<feature type="compositionally biased region" description="Basic and acidic residues" evidence="12">
    <location>
        <begin position="309"/>
        <end position="331"/>
    </location>
</feature>
<name>A0A8B6DU82_MYTGA</name>
<dbReference type="PANTHER" id="PTHR44899:SF3">
    <property type="entry name" value="SERINE_THREONINE-PROTEIN KINASE NEK1"/>
    <property type="match status" value="1"/>
</dbReference>
<feature type="binding site" evidence="10">
    <location>
        <position position="52"/>
    </location>
    <ligand>
        <name>ATP</name>
        <dbReference type="ChEBI" id="CHEBI:30616"/>
    </ligand>
</feature>
<dbReference type="PROSITE" id="PS00107">
    <property type="entry name" value="PROTEIN_KINASE_ATP"/>
    <property type="match status" value="1"/>
</dbReference>
<proteinExistence type="inferred from homology"/>
<dbReference type="Pfam" id="PF00069">
    <property type="entry name" value="Pkinase"/>
    <property type="match status" value="1"/>
</dbReference>
<dbReference type="PROSITE" id="PS50011">
    <property type="entry name" value="PROTEIN_KINASE_DOM"/>
    <property type="match status" value="1"/>
</dbReference>
<feature type="region of interest" description="Disordered" evidence="12">
    <location>
        <begin position="297"/>
        <end position="331"/>
    </location>
</feature>
<evidence type="ECO:0000256" key="8">
    <source>
        <dbReference type="ARBA" id="ARBA00047899"/>
    </source>
</evidence>
<dbReference type="OrthoDB" id="248923at2759"/>
<comment type="caution">
    <text evidence="14">The sequence shown here is derived from an EMBL/GenBank/DDBJ whole genome shotgun (WGS) entry which is preliminary data.</text>
</comment>
<evidence type="ECO:0000256" key="1">
    <source>
        <dbReference type="ARBA" id="ARBA00010886"/>
    </source>
</evidence>
<sequence length="441" mass="50005">MAAPNIIGKSCGEFTVEKHIGKGTFGQVYLVTRTDQIPSRTGSFQPTNYAMKVINLSRANGREKELLDRETQILSDLKRFKHQNIVQYVECFRQGDSAYIIMEYCERGTLYEYIRQNKVVSEYMFVEFVRQMASGLEFLHSKNVLHRDVKSKNILLTAHNDVKIADFGVAREIPVAAPGNMSVFIGSPQYMSPEMLAKKPYDEKTDIWSLGCTCFEMGTGDYAFKAENIQQIRQLVEKKQLPPMENADYCDDIKSIIMWMLQKESANRPTAKQVQEAIASHKCKNIGTHTAVELSKAVAKVAPRKKERKTSETKTNDSGRESGVFSDHHSEGGLAESVMGATMKEVSNTQNQQDYLQKQSNKYQAQIVRLMGGNRASEHVTKIIKVCRKHSTDYDKIKTVVRKYIREDRYERVYPLVLALKGVEEAISSQNQSPLHGDSDT</sequence>
<keyword evidence="7 10" id="KW-0067">ATP-binding</keyword>
<dbReference type="GO" id="GO:0004674">
    <property type="term" value="F:protein serine/threonine kinase activity"/>
    <property type="evidence" value="ECO:0007669"/>
    <property type="project" value="UniProtKB-KW"/>
</dbReference>
<evidence type="ECO:0000256" key="4">
    <source>
        <dbReference type="ARBA" id="ARBA00022679"/>
    </source>
</evidence>
<evidence type="ECO:0000256" key="12">
    <source>
        <dbReference type="SAM" id="MobiDB-lite"/>
    </source>
</evidence>
<dbReference type="PROSITE" id="PS00108">
    <property type="entry name" value="PROTEIN_KINASE_ST"/>
    <property type="match status" value="1"/>
</dbReference>
<accession>A0A8B6DU82</accession>
<comment type="catalytic activity">
    <reaction evidence="8">
        <text>L-threonyl-[protein] + ATP = O-phospho-L-threonyl-[protein] + ADP + H(+)</text>
        <dbReference type="Rhea" id="RHEA:46608"/>
        <dbReference type="Rhea" id="RHEA-COMP:11060"/>
        <dbReference type="Rhea" id="RHEA-COMP:11605"/>
        <dbReference type="ChEBI" id="CHEBI:15378"/>
        <dbReference type="ChEBI" id="CHEBI:30013"/>
        <dbReference type="ChEBI" id="CHEBI:30616"/>
        <dbReference type="ChEBI" id="CHEBI:61977"/>
        <dbReference type="ChEBI" id="CHEBI:456216"/>
        <dbReference type="EC" id="2.7.11.1"/>
    </reaction>
</comment>
<evidence type="ECO:0000256" key="3">
    <source>
        <dbReference type="ARBA" id="ARBA00022527"/>
    </source>
</evidence>
<evidence type="ECO:0000313" key="15">
    <source>
        <dbReference type="Proteomes" id="UP000596742"/>
    </source>
</evidence>
<organism evidence="14 15">
    <name type="scientific">Mytilus galloprovincialis</name>
    <name type="common">Mediterranean mussel</name>
    <dbReference type="NCBI Taxonomy" id="29158"/>
    <lineage>
        <taxon>Eukaryota</taxon>
        <taxon>Metazoa</taxon>
        <taxon>Spiralia</taxon>
        <taxon>Lophotrochozoa</taxon>
        <taxon>Mollusca</taxon>
        <taxon>Bivalvia</taxon>
        <taxon>Autobranchia</taxon>
        <taxon>Pteriomorphia</taxon>
        <taxon>Mytilida</taxon>
        <taxon>Mytiloidea</taxon>
        <taxon>Mytilidae</taxon>
        <taxon>Mytilinae</taxon>
        <taxon>Mytilus</taxon>
    </lineage>
</organism>
<dbReference type="InterPro" id="IPR051131">
    <property type="entry name" value="NEK_Ser/Thr_kinase_NIMA"/>
</dbReference>
<keyword evidence="5 10" id="KW-0547">Nucleotide-binding</keyword>
<dbReference type="PANTHER" id="PTHR44899">
    <property type="entry name" value="CAMK FAMILY PROTEIN KINASE"/>
    <property type="match status" value="1"/>
</dbReference>
<evidence type="ECO:0000259" key="13">
    <source>
        <dbReference type="PROSITE" id="PS50011"/>
    </source>
</evidence>
<dbReference type="EMBL" id="UYJE01003965">
    <property type="protein sequence ID" value="VDI23748.1"/>
    <property type="molecule type" value="Genomic_DNA"/>
</dbReference>
<comment type="similarity">
    <text evidence="1">Belongs to the protein kinase superfamily. NEK Ser/Thr protein kinase family. NIMA subfamily.</text>
</comment>
<evidence type="ECO:0000256" key="11">
    <source>
        <dbReference type="RuleBase" id="RU000304"/>
    </source>
</evidence>
<comment type="catalytic activity">
    <reaction evidence="9">
        <text>L-seryl-[protein] + ATP = O-phospho-L-seryl-[protein] + ADP + H(+)</text>
        <dbReference type="Rhea" id="RHEA:17989"/>
        <dbReference type="Rhea" id="RHEA-COMP:9863"/>
        <dbReference type="Rhea" id="RHEA-COMP:11604"/>
        <dbReference type="ChEBI" id="CHEBI:15378"/>
        <dbReference type="ChEBI" id="CHEBI:29999"/>
        <dbReference type="ChEBI" id="CHEBI:30616"/>
        <dbReference type="ChEBI" id="CHEBI:83421"/>
        <dbReference type="ChEBI" id="CHEBI:456216"/>
        <dbReference type="EC" id="2.7.11.1"/>
    </reaction>
</comment>